<dbReference type="Gene3D" id="2.60.40.790">
    <property type="match status" value="1"/>
</dbReference>
<comment type="caution">
    <text evidence="4">The sequence shown here is derived from an EMBL/GenBank/DDBJ whole genome shotgun (WGS) entry which is preliminary data.</text>
</comment>
<dbReference type="InterPro" id="IPR031107">
    <property type="entry name" value="Small_HSP"/>
</dbReference>
<proteinExistence type="inferred from homology"/>
<dbReference type="InterPro" id="IPR008978">
    <property type="entry name" value="HSP20-like_chaperone"/>
</dbReference>
<evidence type="ECO:0000256" key="1">
    <source>
        <dbReference type="PROSITE-ProRule" id="PRU00285"/>
    </source>
</evidence>
<dbReference type="AlphaFoldDB" id="A0A538SBK2"/>
<evidence type="ECO:0000313" key="5">
    <source>
        <dbReference type="Proteomes" id="UP000316292"/>
    </source>
</evidence>
<protein>
    <submittedName>
        <fullName evidence="4">Hsp20/alpha crystallin family protein</fullName>
    </submittedName>
</protein>
<evidence type="ECO:0000259" key="3">
    <source>
        <dbReference type="PROSITE" id="PS01031"/>
    </source>
</evidence>
<dbReference type="PROSITE" id="PS01031">
    <property type="entry name" value="SHSP"/>
    <property type="match status" value="1"/>
</dbReference>
<dbReference type="Pfam" id="PF00011">
    <property type="entry name" value="HSP20"/>
    <property type="match status" value="1"/>
</dbReference>
<evidence type="ECO:0000313" key="4">
    <source>
        <dbReference type="EMBL" id="TMQ48726.1"/>
    </source>
</evidence>
<dbReference type="EMBL" id="VBOR01000067">
    <property type="protein sequence ID" value="TMQ48726.1"/>
    <property type="molecule type" value="Genomic_DNA"/>
</dbReference>
<accession>A0A538SBK2</accession>
<dbReference type="CDD" id="cd06464">
    <property type="entry name" value="ACD_sHsps-like"/>
    <property type="match status" value="1"/>
</dbReference>
<name>A0A538SBK2_UNCEI</name>
<evidence type="ECO:0000256" key="2">
    <source>
        <dbReference type="RuleBase" id="RU003616"/>
    </source>
</evidence>
<dbReference type="PANTHER" id="PTHR11527">
    <property type="entry name" value="HEAT-SHOCK PROTEIN 20 FAMILY MEMBER"/>
    <property type="match status" value="1"/>
</dbReference>
<comment type="similarity">
    <text evidence="1 2">Belongs to the small heat shock protein (HSP20) family.</text>
</comment>
<gene>
    <name evidence="4" type="ORF">E6K71_06750</name>
</gene>
<sequence>MTGGRVMKSVVRWNPIRDFASVQDEMNRLMGDVFGRPLDQGGAVVWQPPIDIEETPESYRVHVELPGMRLEDIKITLEDNRLTIRGEKSRTVEQKDATYHRLERVYGTFERSFSLTHAVNPEKIEATYRDGVLEVTVPKAEEAKAREIPVKVAR</sequence>
<dbReference type="InterPro" id="IPR002068">
    <property type="entry name" value="A-crystallin/Hsp20_dom"/>
</dbReference>
<dbReference type="Proteomes" id="UP000316292">
    <property type="component" value="Unassembled WGS sequence"/>
</dbReference>
<reference evidence="4 5" key="1">
    <citation type="journal article" date="2019" name="Nat. Microbiol.">
        <title>Mediterranean grassland soil C-N compound turnover is dependent on rainfall and depth, and is mediated by genomically divergent microorganisms.</title>
        <authorList>
            <person name="Diamond S."/>
            <person name="Andeer P.F."/>
            <person name="Li Z."/>
            <person name="Crits-Christoph A."/>
            <person name="Burstein D."/>
            <person name="Anantharaman K."/>
            <person name="Lane K.R."/>
            <person name="Thomas B.C."/>
            <person name="Pan C."/>
            <person name="Northen T.R."/>
            <person name="Banfield J.F."/>
        </authorList>
    </citation>
    <scope>NUCLEOTIDE SEQUENCE [LARGE SCALE GENOMIC DNA]</scope>
    <source>
        <strain evidence="4">WS_1</strain>
    </source>
</reference>
<dbReference type="SUPFAM" id="SSF49764">
    <property type="entry name" value="HSP20-like chaperones"/>
    <property type="match status" value="1"/>
</dbReference>
<feature type="domain" description="SHSP" evidence="3">
    <location>
        <begin position="41"/>
        <end position="153"/>
    </location>
</feature>
<organism evidence="4 5">
    <name type="scientific">Eiseniibacteriota bacterium</name>
    <dbReference type="NCBI Taxonomy" id="2212470"/>
    <lineage>
        <taxon>Bacteria</taxon>
        <taxon>Candidatus Eiseniibacteriota</taxon>
    </lineage>
</organism>